<keyword evidence="1" id="KW-0812">Transmembrane</keyword>
<dbReference type="EMBL" id="CP097160">
    <property type="protein sequence ID" value="UQN15869.1"/>
    <property type="molecule type" value="Genomic_DNA"/>
</dbReference>
<accession>A0ABY4N1H2</accession>
<proteinExistence type="predicted"/>
<keyword evidence="1" id="KW-0472">Membrane</keyword>
<sequence length="152" mass="16104">MPRWNDLAAQLRRRLGEERGSASLEFLGVGVLLLVPLAYGALTLGQVEQAVLGSELGARNAARVLAADGTVALATAEQHIALALENHGLDPDAASVEVRCSPTPDCTVAGETLTVTVRYELELPLLAGTSEWLRVPIEASSTFPQQRFATGE</sequence>
<gene>
    <name evidence="2" type="ORF">M3M28_05305</name>
</gene>
<feature type="transmembrane region" description="Helical" evidence="1">
    <location>
        <begin position="21"/>
        <end position="42"/>
    </location>
</feature>
<reference evidence="2" key="1">
    <citation type="submission" date="2022-05" db="EMBL/GenBank/DDBJ databases">
        <title>Complete genome sequence of toluene-degrading Gulosibacter sediminis strain ACHW.36C.</title>
        <authorList>
            <person name="Wai A.C."/>
            <person name="Lai G.K."/>
            <person name="Griffin S.D."/>
            <person name="Leung F.C."/>
        </authorList>
    </citation>
    <scope>NUCLEOTIDE SEQUENCE [LARGE SCALE GENOMIC DNA]</scope>
    <source>
        <strain evidence="2">ACHW.36C</strain>
    </source>
</reference>
<evidence type="ECO:0000256" key="1">
    <source>
        <dbReference type="SAM" id="Phobius"/>
    </source>
</evidence>
<name>A0ABY4N1H2_9MICO</name>
<evidence type="ECO:0008006" key="3">
    <source>
        <dbReference type="Google" id="ProtNLM"/>
    </source>
</evidence>
<evidence type="ECO:0000313" key="2">
    <source>
        <dbReference type="EMBL" id="UQN15869.1"/>
    </source>
</evidence>
<keyword evidence="1" id="KW-1133">Transmembrane helix</keyword>
<organism evidence="2">
    <name type="scientific">Gulosibacter sediminis</name>
    <dbReference type="NCBI Taxonomy" id="1729695"/>
    <lineage>
        <taxon>Bacteria</taxon>
        <taxon>Bacillati</taxon>
        <taxon>Actinomycetota</taxon>
        <taxon>Actinomycetes</taxon>
        <taxon>Micrococcales</taxon>
        <taxon>Microbacteriaceae</taxon>
        <taxon>Gulosibacter</taxon>
    </lineage>
</organism>
<protein>
    <recommendedName>
        <fullName evidence="3">TadE family protein</fullName>
    </recommendedName>
</protein>